<evidence type="ECO:0000313" key="2">
    <source>
        <dbReference type="EMBL" id="TYS41900.1"/>
    </source>
</evidence>
<dbReference type="Proteomes" id="UP000322139">
    <property type="component" value="Unassembled WGS sequence"/>
</dbReference>
<proteinExistence type="predicted"/>
<comment type="caution">
    <text evidence="2">The sequence shown here is derived from an EMBL/GenBank/DDBJ whole genome shotgun (WGS) entry which is preliminary data.</text>
</comment>
<accession>A0A5D4QU80</accession>
<protein>
    <submittedName>
        <fullName evidence="2">Phosphotransferase</fullName>
    </submittedName>
</protein>
<organism evidence="2 3">
    <name type="scientific">Bacillus infantis</name>
    <dbReference type="NCBI Taxonomy" id="324767"/>
    <lineage>
        <taxon>Bacteria</taxon>
        <taxon>Bacillati</taxon>
        <taxon>Bacillota</taxon>
        <taxon>Bacilli</taxon>
        <taxon>Bacillales</taxon>
        <taxon>Bacillaceae</taxon>
        <taxon>Bacillus</taxon>
    </lineage>
</organism>
<dbReference type="Gene3D" id="3.90.1200.10">
    <property type="match status" value="1"/>
</dbReference>
<feature type="domain" description="Aminoglycoside phosphotransferase" evidence="1">
    <location>
        <begin position="70"/>
        <end position="226"/>
    </location>
</feature>
<sequence length="296" mass="33368">MDERIKGLLKKVQEECEGRIHISDIEPFAFGVENCVFKGYSPDWGQVAIRTPWSRQIDRETDTITDSRLGLLKEHALTDHGRRYGLPVPAICHLHLGETADFLVQEFVEGDQSVSIEEIGRIAKELHSIEILPETGISEQDVHQALADRIAIRAKSAERVLKCSLPLPDPEDIFGILSSFKQKKRLLHMDLRPENLIFQKGKAAAVIDWTNALIGDPVLELMRIKDYGLLTDEFIMGYTGAELEIARVPEAVQYLYQFDTAAMLAVLFHIESIDLVQGEAAGIRVKELHRKIAHLL</sequence>
<dbReference type="InterPro" id="IPR011009">
    <property type="entry name" value="Kinase-like_dom_sf"/>
</dbReference>
<dbReference type="AlphaFoldDB" id="A0A5D4QU80"/>
<dbReference type="RefSeq" id="WP_148976956.1">
    <property type="nucleotide sequence ID" value="NZ_VTER01000017.1"/>
</dbReference>
<dbReference type="Pfam" id="PF01636">
    <property type="entry name" value="APH"/>
    <property type="match status" value="1"/>
</dbReference>
<dbReference type="EMBL" id="VTER01000017">
    <property type="protein sequence ID" value="TYS41900.1"/>
    <property type="molecule type" value="Genomic_DNA"/>
</dbReference>
<gene>
    <name evidence="2" type="ORF">FZD51_23555</name>
</gene>
<dbReference type="GO" id="GO:0016740">
    <property type="term" value="F:transferase activity"/>
    <property type="evidence" value="ECO:0007669"/>
    <property type="project" value="UniProtKB-KW"/>
</dbReference>
<dbReference type="InterPro" id="IPR002575">
    <property type="entry name" value="Aminoglycoside_PTrfase"/>
</dbReference>
<keyword evidence="2" id="KW-0808">Transferase</keyword>
<evidence type="ECO:0000313" key="3">
    <source>
        <dbReference type="Proteomes" id="UP000322139"/>
    </source>
</evidence>
<reference evidence="2 3" key="1">
    <citation type="submission" date="2019-08" db="EMBL/GenBank/DDBJ databases">
        <title>Bacillus genomes from the desert of Cuatro Cienegas, Coahuila.</title>
        <authorList>
            <person name="Olmedo-Alvarez G."/>
        </authorList>
    </citation>
    <scope>NUCLEOTIDE SEQUENCE [LARGE SCALE GENOMIC DNA]</scope>
    <source>
        <strain evidence="2 3">CH446_14T</strain>
    </source>
</reference>
<dbReference type="SUPFAM" id="SSF56112">
    <property type="entry name" value="Protein kinase-like (PK-like)"/>
    <property type="match status" value="1"/>
</dbReference>
<evidence type="ECO:0000259" key="1">
    <source>
        <dbReference type="Pfam" id="PF01636"/>
    </source>
</evidence>
<name>A0A5D4QU80_9BACI</name>